<dbReference type="SUPFAM" id="SSF54427">
    <property type="entry name" value="NTF2-like"/>
    <property type="match status" value="1"/>
</dbReference>
<dbReference type="InterPro" id="IPR036388">
    <property type="entry name" value="WH-like_DNA-bd_sf"/>
</dbReference>
<dbReference type="InterPro" id="IPR014305">
    <property type="entry name" value="RNA_pol_sigma-G_actinobac"/>
</dbReference>
<evidence type="ECO:0000256" key="5">
    <source>
        <dbReference type="ARBA" id="ARBA00023163"/>
    </source>
</evidence>
<dbReference type="SUPFAM" id="SSF88659">
    <property type="entry name" value="Sigma3 and sigma4 domains of RNA polymerase sigma factors"/>
    <property type="match status" value="1"/>
</dbReference>
<keyword evidence="4" id="KW-0731">Sigma factor</keyword>
<dbReference type="EMBL" id="JAGSOV010000020">
    <property type="protein sequence ID" value="MCO1655311.1"/>
    <property type="molecule type" value="Genomic_DNA"/>
</dbReference>
<organism evidence="9 10">
    <name type="scientific">Pseudonocardia humida</name>
    <dbReference type="NCBI Taxonomy" id="2800819"/>
    <lineage>
        <taxon>Bacteria</taxon>
        <taxon>Bacillati</taxon>
        <taxon>Actinomycetota</taxon>
        <taxon>Actinomycetes</taxon>
        <taxon>Pseudonocardiales</taxon>
        <taxon>Pseudonocardiaceae</taxon>
        <taxon>Pseudonocardia</taxon>
    </lineage>
</organism>
<feature type="domain" description="RNA polymerase sigma factor 70 region 4 type 2" evidence="7">
    <location>
        <begin position="136"/>
        <end position="187"/>
    </location>
</feature>
<dbReference type="InterPro" id="IPR013325">
    <property type="entry name" value="RNA_pol_sigma_r2"/>
</dbReference>
<keyword evidence="3" id="KW-0805">Transcription regulation</keyword>
<dbReference type="InterPro" id="IPR032710">
    <property type="entry name" value="NTF2-like_dom_sf"/>
</dbReference>
<evidence type="ECO:0000259" key="8">
    <source>
        <dbReference type="Pfam" id="PF12680"/>
    </source>
</evidence>
<dbReference type="Pfam" id="PF12680">
    <property type="entry name" value="SnoaL_2"/>
    <property type="match status" value="1"/>
</dbReference>
<dbReference type="Gene3D" id="1.10.10.10">
    <property type="entry name" value="Winged helix-like DNA-binding domain superfamily/Winged helix DNA-binding domain"/>
    <property type="match status" value="1"/>
</dbReference>
<dbReference type="NCBIfam" id="NF006089">
    <property type="entry name" value="PRK08241.1"/>
    <property type="match status" value="1"/>
</dbReference>
<gene>
    <name evidence="9" type="ORF">KDL28_09610</name>
</gene>
<dbReference type="NCBIfam" id="TIGR02960">
    <property type="entry name" value="SigX5"/>
    <property type="match status" value="1"/>
</dbReference>
<dbReference type="Proteomes" id="UP001165283">
    <property type="component" value="Unassembled WGS sequence"/>
</dbReference>
<dbReference type="InterPro" id="IPR014284">
    <property type="entry name" value="RNA_pol_sigma-70_dom"/>
</dbReference>
<dbReference type="InterPro" id="IPR037401">
    <property type="entry name" value="SnoaL-like"/>
</dbReference>
<evidence type="ECO:0000256" key="1">
    <source>
        <dbReference type="ARBA" id="ARBA00010641"/>
    </source>
</evidence>
<dbReference type="PANTHER" id="PTHR43133">
    <property type="entry name" value="RNA POLYMERASE ECF-TYPE SIGMA FACTO"/>
    <property type="match status" value="1"/>
</dbReference>
<accession>A0ABT0ZX65</accession>
<comment type="similarity">
    <text evidence="1">Belongs to the sigma-70 factor family. ECF subfamily.</text>
</comment>
<keyword evidence="10" id="KW-1185">Reference proteome</keyword>
<sequence>MGEATLDRSDLDRAVAGDDGAFARLVAPLRAELHAHCYRMLGSVHDADDALQETLLRAWRGLDRFEGRSSVRTWMYAVATHSCLDAARGRQRRALPTDLGPSSEHAVLDAAPRTDVAWLGPYPDERYEQREAVELAFVAALQHLPGNQRAALLMADVLGYSAVETAALLGTTAAAVTSAVQRARATLDAGVTGRTRAPDRGHRAVVAAFARAMERGDADALVALLARDVTWSMPPLAQWYRGRAPVAEFARAVPLGSCGSWRWRATTANNRPAVAFYRDAGEGAFRAWSITACAVRDGRITELTSFLGAGHFAVFGLPAAL</sequence>
<dbReference type="SUPFAM" id="SSF88946">
    <property type="entry name" value="Sigma2 domain of RNA polymerase sigma factors"/>
    <property type="match status" value="1"/>
</dbReference>
<evidence type="ECO:0000313" key="9">
    <source>
        <dbReference type="EMBL" id="MCO1655311.1"/>
    </source>
</evidence>
<proteinExistence type="inferred from homology"/>
<evidence type="ECO:0000256" key="2">
    <source>
        <dbReference type="ARBA" id="ARBA00011344"/>
    </source>
</evidence>
<dbReference type="Pfam" id="PF08281">
    <property type="entry name" value="Sigma70_r4_2"/>
    <property type="match status" value="1"/>
</dbReference>
<evidence type="ECO:0000256" key="3">
    <source>
        <dbReference type="ARBA" id="ARBA00023015"/>
    </source>
</evidence>
<dbReference type="NCBIfam" id="TIGR02937">
    <property type="entry name" value="sigma70-ECF"/>
    <property type="match status" value="1"/>
</dbReference>
<dbReference type="Pfam" id="PF04542">
    <property type="entry name" value="Sigma70_r2"/>
    <property type="match status" value="1"/>
</dbReference>
<evidence type="ECO:0000313" key="10">
    <source>
        <dbReference type="Proteomes" id="UP001165283"/>
    </source>
</evidence>
<keyword evidence="5" id="KW-0804">Transcription</keyword>
<keyword evidence="9" id="KW-0548">Nucleotidyltransferase</keyword>
<dbReference type="InterPro" id="IPR007627">
    <property type="entry name" value="RNA_pol_sigma70_r2"/>
</dbReference>
<evidence type="ECO:0000256" key="4">
    <source>
        <dbReference type="ARBA" id="ARBA00023082"/>
    </source>
</evidence>
<dbReference type="Gene3D" id="3.10.450.50">
    <property type="match status" value="1"/>
</dbReference>
<dbReference type="RefSeq" id="WP_252437082.1">
    <property type="nucleotide sequence ID" value="NZ_JAGSOV010000020.1"/>
</dbReference>
<reference evidence="9" key="1">
    <citation type="submission" date="2021-04" db="EMBL/GenBank/DDBJ databases">
        <title>Pseudonocardia sp. nov., isolated from sandy soil of mangrove forest.</title>
        <authorList>
            <person name="Zan Z."/>
            <person name="Huang R."/>
            <person name="Liu W."/>
        </authorList>
    </citation>
    <scope>NUCLEOTIDE SEQUENCE</scope>
    <source>
        <strain evidence="9">S2-4</strain>
    </source>
</reference>
<evidence type="ECO:0000259" key="7">
    <source>
        <dbReference type="Pfam" id="PF08281"/>
    </source>
</evidence>
<dbReference type="InterPro" id="IPR039425">
    <property type="entry name" value="RNA_pol_sigma-70-like"/>
</dbReference>
<dbReference type="Gene3D" id="1.10.1740.10">
    <property type="match status" value="1"/>
</dbReference>
<dbReference type="GO" id="GO:0003899">
    <property type="term" value="F:DNA-directed RNA polymerase activity"/>
    <property type="evidence" value="ECO:0007669"/>
    <property type="project" value="UniProtKB-EC"/>
</dbReference>
<feature type="domain" description="SnoaL-like" evidence="8">
    <location>
        <begin position="206"/>
        <end position="302"/>
    </location>
</feature>
<comment type="caution">
    <text evidence="9">The sequence shown here is derived from an EMBL/GenBank/DDBJ whole genome shotgun (WGS) entry which is preliminary data.</text>
</comment>
<dbReference type="PANTHER" id="PTHR43133:SF65">
    <property type="entry name" value="ECF RNA POLYMERASE SIGMA FACTOR SIGG"/>
    <property type="match status" value="1"/>
</dbReference>
<dbReference type="InterPro" id="IPR013249">
    <property type="entry name" value="RNA_pol_sigma70_r4_t2"/>
</dbReference>
<comment type="subunit">
    <text evidence="2">Interacts transiently with the RNA polymerase catalytic core formed by RpoA, RpoB, RpoC and RpoZ (2 alpha, 1 beta, 1 beta' and 1 omega subunit) to form the RNA polymerase holoenzyme that can initiate transcription.</text>
</comment>
<dbReference type="InterPro" id="IPR013324">
    <property type="entry name" value="RNA_pol_sigma_r3/r4-like"/>
</dbReference>
<dbReference type="EC" id="2.7.7.6" evidence="9"/>
<name>A0ABT0ZX65_9PSEU</name>
<evidence type="ECO:0000259" key="6">
    <source>
        <dbReference type="Pfam" id="PF04542"/>
    </source>
</evidence>
<protein>
    <submittedName>
        <fullName evidence="9">RNA polymerase subunit sigma-70</fullName>
        <ecNumber evidence="9">2.7.7.6</ecNumber>
    </submittedName>
</protein>
<feature type="domain" description="RNA polymerase sigma-70 region 2" evidence="6">
    <location>
        <begin position="26"/>
        <end position="93"/>
    </location>
</feature>
<keyword evidence="9" id="KW-0808">Transferase</keyword>